<evidence type="ECO:0000313" key="5">
    <source>
        <dbReference type="Proteomes" id="UP000183255"/>
    </source>
</evidence>
<dbReference type="InterPro" id="IPR036013">
    <property type="entry name" value="Band_7/SPFH_dom_sf"/>
</dbReference>
<feature type="domain" description="DZANK-type" evidence="1">
    <location>
        <begin position="305"/>
        <end position="351"/>
    </location>
</feature>
<dbReference type="GO" id="GO:0006508">
    <property type="term" value="P:proteolysis"/>
    <property type="evidence" value="ECO:0007669"/>
    <property type="project" value="UniProtKB-KW"/>
</dbReference>
<dbReference type="RefSeq" id="WP_031577954.1">
    <property type="nucleotide sequence ID" value="NZ_FNDZ01000012.1"/>
</dbReference>
<protein>
    <submittedName>
        <fullName evidence="4">Membrane protease subunit, stomatin/prohibitin family, contains C-terminal Zn-ribbon domain</fullName>
    </submittedName>
</protein>
<feature type="domain" description="SPFH" evidence="3">
    <location>
        <begin position="20"/>
        <end position="227"/>
    </location>
</feature>
<name>A0A1G8SI29_9CLOT</name>
<dbReference type="GO" id="GO:0008233">
    <property type="term" value="F:peptidase activity"/>
    <property type="evidence" value="ECO:0007669"/>
    <property type="project" value="UniProtKB-KW"/>
</dbReference>
<dbReference type="Pfam" id="PF12773">
    <property type="entry name" value="DZR"/>
    <property type="match status" value="1"/>
</dbReference>
<dbReference type="InterPro" id="IPR026870">
    <property type="entry name" value="Zinc_ribbon_dom"/>
</dbReference>
<dbReference type="CDD" id="cd03408">
    <property type="entry name" value="SPFH_like_u1"/>
    <property type="match status" value="1"/>
</dbReference>
<evidence type="ECO:0000313" key="4">
    <source>
        <dbReference type="EMBL" id="SDJ28898.1"/>
    </source>
</evidence>
<dbReference type="PANTHER" id="PTHR37826">
    <property type="entry name" value="FLOTILLIN BAND_7_5 DOMAIN PROTEIN"/>
    <property type="match status" value="1"/>
</dbReference>
<evidence type="ECO:0000259" key="1">
    <source>
        <dbReference type="Pfam" id="PF12773"/>
    </source>
</evidence>
<dbReference type="EMBL" id="FNDZ01000012">
    <property type="protein sequence ID" value="SDJ28898.1"/>
    <property type="molecule type" value="Genomic_DNA"/>
</dbReference>
<feature type="domain" description="Zinc-ribbon" evidence="2">
    <location>
        <begin position="360"/>
        <end position="381"/>
    </location>
</feature>
<accession>A0A1G8SI29</accession>
<dbReference type="InterPro" id="IPR033880">
    <property type="entry name" value="SPFH_YdjI"/>
</dbReference>
<evidence type="ECO:0000259" key="3">
    <source>
        <dbReference type="Pfam" id="PF13421"/>
    </source>
</evidence>
<gene>
    <name evidence="4" type="ORF">SAMN05421804_11231</name>
</gene>
<proteinExistence type="predicted"/>
<keyword evidence="4" id="KW-0378">Hydrolase</keyword>
<dbReference type="InterPro" id="IPR025874">
    <property type="entry name" value="DZR"/>
</dbReference>
<dbReference type="Proteomes" id="UP000183255">
    <property type="component" value="Unassembled WGS sequence"/>
</dbReference>
<dbReference type="Pfam" id="PF13421">
    <property type="entry name" value="Band_7_1"/>
    <property type="match status" value="1"/>
</dbReference>
<dbReference type="AlphaFoldDB" id="A0A1G8SI29"/>
<dbReference type="Pfam" id="PF13240">
    <property type="entry name" value="Zn_Ribbon_1"/>
    <property type="match status" value="1"/>
</dbReference>
<dbReference type="SUPFAM" id="SSF117892">
    <property type="entry name" value="Band 7/SPFH domain"/>
    <property type="match status" value="1"/>
</dbReference>
<dbReference type="PANTHER" id="PTHR37826:SF2">
    <property type="entry name" value="ZINC-RIBBON DOMAIN-CONTAINING PROTEIN"/>
    <property type="match status" value="1"/>
</dbReference>
<evidence type="ECO:0000259" key="2">
    <source>
        <dbReference type="Pfam" id="PF13240"/>
    </source>
</evidence>
<reference evidence="4 5" key="1">
    <citation type="submission" date="2016-10" db="EMBL/GenBank/DDBJ databases">
        <authorList>
            <person name="de Groot N.N."/>
        </authorList>
    </citation>
    <scope>NUCLEOTIDE SEQUENCE [LARGE SCALE GENOMIC DNA]</scope>
    <source>
        <strain evidence="4 5">CGMCC 1.5058</strain>
    </source>
</reference>
<keyword evidence="4" id="KW-0645">Protease</keyword>
<organism evidence="4 5">
    <name type="scientific">Proteiniclasticum ruminis</name>
    <dbReference type="NCBI Taxonomy" id="398199"/>
    <lineage>
        <taxon>Bacteria</taxon>
        <taxon>Bacillati</taxon>
        <taxon>Bacillota</taxon>
        <taxon>Clostridia</taxon>
        <taxon>Eubacteriales</taxon>
        <taxon>Clostridiaceae</taxon>
        <taxon>Proteiniclasticum</taxon>
    </lineage>
</organism>
<sequence length="383" mass="41919">MAIIDRIKFDGMLNGKEWLVYRYPGESFVMGTQLIVGEGQVAVFVKGGQALDYFTAGTHTLSTSNIPLLQGIINLPFGGKTPFTAEVYFINKTSKLDINWGTIDPIQLIDPKYHIKLRIRAFGQLGMKVDDYRVFLTELIGSLNPLEVVNYSKMVNYFKGVLVMKTKSLIAQAIIVNKVSALEISASIDKISQFCKEEVSHEFSRFGLKVVNFFIQSVNFPDDDFAEINKILRDKATFDIIGDQRYITKRSFDTIETAAGNENGLAGTLASTGVGLGLGFGVGGAMGGITSNLTTEIPKPAEKKCHNCGTSNLEDAVFCKECGTKIGAKKVKCLECGEEIDENAKFCSFCGTSMKKVLRCHNCNSENEAGTKFCSECGSKLEG</sequence>